<evidence type="ECO:0000313" key="8">
    <source>
        <dbReference type="EMBL" id="AXA64962.1"/>
    </source>
</evidence>
<evidence type="ECO:0000256" key="4">
    <source>
        <dbReference type="PROSITE-ProRule" id="PRU01248"/>
    </source>
</evidence>
<evidence type="ECO:0000256" key="5">
    <source>
        <dbReference type="SAM" id="MobiDB-lite"/>
    </source>
</evidence>
<evidence type="ECO:0000259" key="6">
    <source>
        <dbReference type="PROSITE" id="PS51898"/>
    </source>
</evidence>
<feature type="domain" description="Core-binding (CB)" evidence="7">
    <location>
        <begin position="59"/>
        <end position="146"/>
    </location>
</feature>
<dbReference type="PROSITE" id="PS51898">
    <property type="entry name" value="TYR_RECOMBINASE"/>
    <property type="match status" value="1"/>
</dbReference>
<name>A0A2Z5A4L0_9PSED</name>
<evidence type="ECO:0000256" key="2">
    <source>
        <dbReference type="ARBA" id="ARBA00023125"/>
    </source>
</evidence>
<dbReference type="InterPro" id="IPR013762">
    <property type="entry name" value="Integrase-like_cat_sf"/>
</dbReference>
<feature type="compositionally biased region" description="Basic and acidic residues" evidence="5">
    <location>
        <begin position="366"/>
        <end position="376"/>
    </location>
</feature>
<dbReference type="PANTHER" id="PTHR30349:SF94">
    <property type="entry name" value="INTEGRASE_RECOMBINASE HI_1414-RELATED"/>
    <property type="match status" value="1"/>
</dbReference>
<proteinExistence type="predicted"/>
<dbReference type="GO" id="GO:0006310">
    <property type="term" value="P:DNA recombination"/>
    <property type="evidence" value="ECO:0007669"/>
    <property type="project" value="UniProtKB-KW"/>
</dbReference>
<dbReference type="Pfam" id="PF00589">
    <property type="entry name" value="Phage_integrase"/>
    <property type="match status" value="1"/>
</dbReference>
<evidence type="ECO:0000256" key="1">
    <source>
        <dbReference type="ARBA" id="ARBA00022908"/>
    </source>
</evidence>
<reference evidence="8 9" key="1">
    <citation type="submission" date="2017-06" db="EMBL/GenBank/DDBJ databases">
        <title>Evolution towards high GC content and high-temperature stress adaptation in endophytic Pseudomonas oryzihabitans impacted its plant-growth promoting traits.</title>
        <authorList>
            <person name="Nascimento F.X."/>
        </authorList>
    </citation>
    <scope>NUCLEOTIDE SEQUENCE [LARGE SCALE GENOMIC DNA]</scope>
    <source>
        <strain evidence="8 9">MS8</strain>
    </source>
</reference>
<sequence length="376" mass="42517">MATLVKTPAGTWKAVIRKTGWPTNSKTFRTKRDAEDWSRRTEDEMVRGVYIQRSGSERLTLENALQRYLREVSPTKKPTTQKAEATKAQQLIQHLGKYSLAALSSEVIANYRDSRLGSLTNRGQPTSNNTVRLELALLSHLFTVAIQEWGLGLTFNPVFNIRKPSPGEGRNRRLTADEERRLLTAVRKHSNPMLGWIVSIALETGMRSSEITGLRRHQVDVKKRVARLLTTKNDSARTVPLSKLAAAAFTAALNNPVRPIETDLIFFGEPGKDGKRRPYAFTKVWGLLKSKLGISDFRFHDLRHEAISRLVEGGLSDQEVSAISGHKSMQMLKRYTHLRAEDLVARLDRMKTTPLNQKENQNNQNKTEKLKNLVIS</sequence>
<dbReference type="PROSITE" id="PS51900">
    <property type="entry name" value="CB"/>
    <property type="match status" value="1"/>
</dbReference>
<dbReference type="CDD" id="cd00796">
    <property type="entry name" value="INT_Rci_Hp1_C"/>
    <property type="match status" value="1"/>
</dbReference>
<accession>A0A2Z5A4L0</accession>
<feature type="compositionally biased region" description="Low complexity" evidence="5">
    <location>
        <begin position="355"/>
        <end position="365"/>
    </location>
</feature>
<dbReference type="GO" id="GO:0015074">
    <property type="term" value="P:DNA integration"/>
    <property type="evidence" value="ECO:0007669"/>
    <property type="project" value="UniProtKB-KW"/>
</dbReference>
<dbReference type="PANTHER" id="PTHR30349">
    <property type="entry name" value="PHAGE INTEGRASE-RELATED"/>
    <property type="match status" value="1"/>
</dbReference>
<dbReference type="Proteomes" id="UP000250579">
    <property type="component" value="Chromosome"/>
</dbReference>
<dbReference type="SUPFAM" id="SSF56349">
    <property type="entry name" value="DNA breaking-rejoining enzymes"/>
    <property type="match status" value="1"/>
</dbReference>
<keyword evidence="3" id="KW-0233">DNA recombination</keyword>
<dbReference type="AlphaFoldDB" id="A0A2Z5A4L0"/>
<feature type="region of interest" description="Disordered" evidence="5">
    <location>
        <begin position="355"/>
        <end position="376"/>
    </location>
</feature>
<evidence type="ECO:0000313" key="9">
    <source>
        <dbReference type="Proteomes" id="UP000250579"/>
    </source>
</evidence>
<dbReference type="InterPro" id="IPR010998">
    <property type="entry name" value="Integrase_recombinase_N"/>
</dbReference>
<dbReference type="InterPro" id="IPR050090">
    <property type="entry name" value="Tyrosine_recombinase_XerCD"/>
</dbReference>
<dbReference type="GO" id="GO:0003677">
    <property type="term" value="F:DNA binding"/>
    <property type="evidence" value="ECO:0007669"/>
    <property type="project" value="UniProtKB-UniRule"/>
</dbReference>
<evidence type="ECO:0000259" key="7">
    <source>
        <dbReference type="PROSITE" id="PS51900"/>
    </source>
</evidence>
<dbReference type="InterPro" id="IPR002104">
    <property type="entry name" value="Integrase_catalytic"/>
</dbReference>
<organism evidence="8 9">
    <name type="scientific">Pseudomonas oryzihabitans</name>
    <dbReference type="NCBI Taxonomy" id="47885"/>
    <lineage>
        <taxon>Bacteria</taxon>
        <taxon>Pseudomonadati</taxon>
        <taxon>Pseudomonadota</taxon>
        <taxon>Gammaproteobacteria</taxon>
        <taxon>Pseudomonadales</taxon>
        <taxon>Pseudomonadaceae</taxon>
        <taxon>Pseudomonas</taxon>
    </lineage>
</organism>
<keyword evidence="2 4" id="KW-0238">DNA-binding</keyword>
<dbReference type="Gene3D" id="1.10.443.10">
    <property type="entry name" value="Intergrase catalytic core"/>
    <property type="match status" value="1"/>
</dbReference>
<gene>
    <name evidence="8" type="ORF">CE139_03785</name>
</gene>
<dbReference type="InterPro" id="IPR011010">
    <property type="entry name" value="DNA_brk_join_enz"/>
</dbReference>
<keyword evidence="1" id="KW-0229">DNA integration</keyword>
<dbReference type="RefSeq" id="WP_208693624.1">
    <property type="nucleotide sequence ID" value="NZ_CP022198.1"/>
</dbReference>
<dbReference type="InterPro" id="IPR044068">
    <property type="entry name" value="CB"/>
</dbReference>
<protein>
    <submittedName>
        <fullName evidence="8">Integrase</fullName>
    </submittedName>
</protein>
<evidence type="ECO:0000256" key="3">
    <source>
        <dbReference type="ARBA" id="ARBA00023172"/>
    </source>
</evidence>
<dbReference type="EMBL" id="CP022198">
    <property type="protein sequence ID" value="AXA64962.1"/>
    <property type="molecule type" value="Genomic_DNA"/>
</dbReference>
<feature type="domain" description="Tyr recombinase" evidence="6">
    <location>
        <begin position="169"/>
        <end position="348"/>
    </location>
</feature>
<dbReference type="Gene3D" id="1.10.150.130">
    <property type="match status" value="1"/>
</dbReference>